<evidence type="ECO:0000259" key="1">
    <source>
        <dbReference type="PROSITE" id="PS51186"/>
    </source>
</evidence>
<dbReference type="InterPro" id="IPR016181">
    <property type="entry name" value="Acyl_CoA_acyltransferase"/>
</dbReference>
<evidence type="ECO:0000313" key="2">
    <source>
        <dbReference type="EMBL" id="QUH31024.1"/>
    </source>
</evidence>
<gene>
    <name evidence="2" type="ORF">HYG85_19710</name>
</gene>
<dbReference type="AlphaFoldDB" id="A0A8J8MDV1"/>
<dbReference type="EMBL" id="CP058561">
    <property type="protein sequence ID" value="QUH31024.1"/>
    <property type="molecule type" value="Genomic_DNA"/>
</dbReference>
<dbReference type="CDD" id="cd04301">
    <property type="entry name" value="NAT_SF"/>
    <property type="match status" value="1"/>
</dbReference>
<sequence length="322" mass="37041">MIFEKINSNHIEEMADITLGEYEEECSKVLELPNKDYKDLFCRVLSDMVNNNLGIVALDKHKVVGFMTGYGPISDFFGNVKGTFCPIHGHGAIEENRAYIYSMLYQEVAKIWVEQEIFNHAIAIYAHNEIAIKTFFQNGFGMRCVDAITSINNDKIIYKSIPNVKIEEISINKIDLLIDLKNELALHMNKSPIFHPAQISDIKKFKEQSVSRKSRFFTATIQEKIIGYLEIKPSGETLIDDDSETMHICGAYIYPKYRGTGIYSSLIAYMIEKLKKEEYKRCGVDFESINPNANKVWLKYFTPYTYSLVRRIDERSNLNSIG</sequence>
<protein>
    <submittedName>
        <fullName evidence="2">GNAT family N-acetyltransferase</fullName>
    </submittedName>
</protein>
<organism evidence="2 3">
    <name type="scientific">Vallitalea guaymasensis</name>
    <dbReference type="NCBI Taxonomy" id="1185412"/>
    <lineage>
        <taxon>Bacteria</taxon>
        <taxon>Bacillati</taxon>
        <taxon>Bacillota</taxon>
        <taxon>Clostridia</taxon>
        <taxon>Lachnospirales</taxon>
        <taxon>Vallitaleaceae</taxon>
        <taxon>Vallitalea</taxon>
    </lineage>
</organism>
<evidence type="ECO:0000313" key="3">
    <source>
        <dbReference type="Proteomes" id="UP000677305"/>
    </source>
</evidence>
<dbReference type="KEGG" id="vgu:HYG85_19710"/>
<dbReference type="Proteomes" id="UP000677305">
    <property type="component" value="Chromosome"/>
</dbReference>
<dbReference type="Pfam" id="PF00583">
    <property type="entry name" value="Acetyltransf_1"/>
    <property type="match status" value="1"/>
</dbReference>
<feature type="domain" description="N-acetyltransferase" evidence="1">
    <location>
        <begin position="164"/>
        <end position="322"/>
    </location>
</feature>
<reference evidence="2 3" key="1">
    <citation type="submission" date="2020-07" db="EMBL/GenBank/DDBJ databases">
        <title>Vallitalea guaymasensis genome.</title>
        <authorList>
            <person name="Postec A."/>
        </authorList>
    </citation>
    <scope>NUCLEOTIDE SEQUENCE [LARGE SCALE GENOMIC DNA]</scope>
    <source>
        <strain evidence="2 3">Ra1766G1</strain>
    </source>
</reference>
<name>A0A8J8MDV1_9FIRM</name>
<dbReference type="GO" id="GO:0016747">
    <property type="term" value="F:acyltransferase activity, transferring groups other than amino-acyl groups"/>
    <property type="evidence" value="ECO:0007669"/>
    <property type="project" value="InterPro"/>
</dbReference>
<dbReference type="RefSeq" id="WP_212691114.1">
    <property type="nucleotide sequence ID" value="NZ_CP058561.1"/>
</dbReference>
<accession>A0A8J8MDV1</accession>
<dbReference type="PROSITE" id="PS51186">
    <property type="entry name" value="GNAT"/>
    <property type="match status" value="1"/>
</dbReference>
<dbReference type="SUPFAM" id="SSF55729">
    <property type="entry name" value="Acyl-CoA N-acyltransferases (Nat)"/>
    <property type="match status" value="1"/>
</dbReference>
<dbReference type="Gene3D" id="3.40.630.30">
    <property type="match status" value="1"/>
</dbReference>
<proteinExistence type="predicted"/>
<keyword evidence="3" id="KW-1185">Reference proteome</keyword>
<dbReference type="InterPro" id="IPR000182">
    <property type="entry name" value="GNAT_dom"/>
</dbReference>